<dbReference type="CDD" id="cd02209">
    <property type="entry name" value="cupin_XRE_C"/>
    <property type="match status" value="1"/>
</dbReference>
<evidence type="ECO:0000313" key="4">
    <source>
        <dbReference type="Proteomes" id="UP001335737"/>
    </source>
</evidence>
<dbReference type="Proteomes" id="UP001335737">
    <property type="component" value="Unassembled WGS sequence"/>
</dbReference>
<dbReference type="PANTHER" id="PTHR46797">
    <property type="entry name" value="HTH-TYPE TRANSCRIPTIONAL REGULATOR"/>
    <property type="match status" value="1"/>
</dbReference>
<dbReference type="Gene3D" id="2.60.120.10">
    <property type="entry name" value="Jelly Rolls"/>
    <property type="match status" value="1"/>
</dbReference>
<reference evidence="3 4" key="1">
    <citation type="journal article" date="2024" name="Int. J. Syst. Evol. Microbiol.">
        <title>Virgibacillus tibetensis sp. nov., isolated from salt lake on the Tibetan Plateau of China.</title>
        <authorList>
            <person name="Phurbu D."/>
            <person name="Liu Z.-X."/>
            <person name="Wang R."/>
            <person name="Zheng Y.-Y."/>
            <person name="Liu H.-C."/>
            <person name="Zhou Y.-G."/>
            <person name="Yu Y.-J."/>
            <person name="Li A.-H."/>
        </authorList>
    </citation>
    <scope>NUCLEOTIDE SEQUENCE [LARGE SCALE GENOMIC DNA]</scope>
    <source>
        <strain evidence="3 4">C22-A2</strain>
    </source>
</reference>
<evidence type="ECO:0000256" key="1">
    <source>
        <dbReference type="ARBA" id="ARBA00023125"/>
    </source>
</evidence>
<feature type="domain" description="HTH cro/C1-type" evidence="2">
    <location>
        <begin position="9"/>
        <end position="63"/>
    </location>
</feature>
<dbReference type="PANTHER" id="PTHR46797:SF25">
    <property type="entry name" value="TRANSCRIPTIONAL REGULATOR"/>
    <property type="match status" value="1"/>
</dbReference>
<proteinExistence type="predicted"/>
<dbReference type="InterPro" id="IPR014710">
    <property type="entry name" value="RmlC-like_jellyroll"/>
</dbReference>
<dbReference type="InterPro" id="IPR013096">
    <property type="entry name" value="Cupin_2"/>
</dbReference>
<dbReference type="RefSeq" id="WP_327606678.1">
    <property type="nucleotide sequence ID" value="NZ_JARZFX010000002.1"/>
</dbReference>
<dbReference type="SMART" id="SM00530">
    <property type="entry name" value="HTH_XRE"/>
    <property type="match status" value="1"/>
</dbReference>
<evidence type="ECO:0000313" key="3">
    <source>
        <dbReference type="EMBL" id="MEC5423113.1"/>
    </source>
</evidence>
<organism evidence="3 4">
    <name type="scientific">Virgibacillus tibetensis</name>
    <dbReference type="NCBI Taxonomy" id="3042313"/>
    <lineage>
        <taxon>Bacteria</taxon>
        <taxon>Bacillati</taxon>
        <taxon>Bacillota</taxon>
        <taxon>Bacilli</taxon>
        <taxon>Bacillales</taxon>
        <taxon>Bacillaceae</taxon>
        <taxon>Virgibacillus</taxon>
    </lineage>
</organism>
<gene>
    <name evidence="3" type="ORF">QGM71_06315</name>
</gene>
<keyword evidence="4" id="KW-1185">Reference proteome</keyword>
<dbReference type="EMBL" id="JARZFX010000002">
    <property type="protein sequence ID" value="MEC5423113.1"/>
    <property type="molecule type" value="Genomic_DNA"/>
</dbReference>
<dbReference type="SUPFAM" id="SSF47413">
    <property type="entry name" value="lambda repressor-like DNA-binding domains"/>
    <property type="match status" value="1"/>
</dbReference>
<dbReference type="InterPro" id="IPR010982">
    <property type="entry name" value="Lambda_DNA-bd_dom_sf"/>
</dbReference>
<dbReference type="InterPro" id="IPR050807">
    <property type="entry name" value="TransReg_Diox_bact_type"/>
</dbReference>
<evidence type="ECO:0000259" key="2">
    <source>
        <dbReference type="PROSITE" id="PS50943"/>
    </source>
</evidence>
<name>A0ABU6KDB0_9BACI</name>
<protein>
    <submittedName>
        <fullName evidence="3">XRE family transcriptional regulator</fullName>
    </submittedName>
</protein>
<accession>A0ABU6KDB0</accession>
<comment type="caution">
    <text evidence="3">The sequence shown here is derived from an EMBL/GenBank/DDBJ whole genome shotgun (WGS) entry which is preliminary data.</text>
</comment>
<sequence>MHEDLGKKVKQLRKKNKLTLKEVSLKTNLSISFLSQLEHSKTSATLESIKKISDALGVNPSYFFTSPISTSEPSIIRDIMKSSNMTENRFVYKDLSGGMEDPLFLPNLIILNPGDNRGNNFSHKGQEFIYVVEGTLTIEVEDEMFTLNQYDCIFLDSSTPHYWLNKTAQPIKFLCVSATGN</sequence>
<keyword evidence="1" id="KW-0238">DNA-binding</keyword>
<dbReference type="Pfam" id="PF01381">
    <property type="entry name" value="HTH_3"/>
    <property type="match status" value="1"/>
</dbReference>
<dbReference type="InterPro" id="IPR011051">
    <property type="entry name" value="RmlC_Cupin_sf"/>
</dbReference>
<dbReference type="CDD" id="cd00093">
    <property type="entry name" value="HTH_XRE"/>
    <property type="match status" value="1"/>
</dbReference>
<dbReference type="InterPro" id="IPR001387">
    <property type="entry name" value="Cro/C1-type_HTH"/>
</dbReference>
<dbReference type="Pfam" id="PF07883">
    <property type="entry name" value="Cupin_2"/>
    <property type="match status" value="1"/>
</dbReference>
<dbReference type="Gene3D" id="1.10.260.40">
    <property type="entry name" value="lambda repressor-like DNA-binding domains"/>
    <property type="match status" value="1"/>
</dbReference>
<dbReference type="SUPFAM" id="SSF51182">
    <property type="entry name" value="RmlC-like cupins"/>
    <property type="match status" value="1"/>
</dbReference>
<dbReference type="PROSITE" id="PS50943">
    <property type="entry name" value="HTH_CROC1"/>
    <property type="match status" value="1"/>
</dbReference>